<feature type="compositionally biased region" description="Polar residues" evidence="1">
    <location>
        <begin position="75"/>
        <end position="98"/>
    </location>
</feature>
<name>A0A4T0WEZ2_9PEZI</name>
<proteinExistence type="predicted"/>
<feature type="compositionally biased region" description="Basic and acidic residues" evidence="1">
    <location>
        <begin position="53"/>
        <end position="66"/>
    </location>
</feature>
<comment type="caution">
    <text evidence="2">The sequence shown here is derived from an EMBL/GenBank/DDBJ whole genome shotgun (WGS) entry which is preliminary data.</text>
</comment>
<protein>
    <submittedName>
        <fullName evidence="2">Uncharacterized protein</fullName>
    </submittedName>
</protein>
<evidence type="ECO:0000256" key="1">
    <source>
        <dbReference type="SAM" id="MobiDB-lite"/>
    </source>
</evidence>
<dbReference type="AlphaFoldDB" id="A0A4T0WEZ2"/>
<evidence type="ECO:0000313" key="3">
    <source>
        <dbReference type="Proteomes" id="UP000305883"/>
    </source>
</evidence>
<gene>
    <name evidence="2" type="ORF">CH35J_003033</name>
</gene>
<dbReference type="OrthoDB" id="4850596at2759"/>
<feature type="compositionally biased region" description="Polar residues" evidence="1">
    <location>
        <begin position="157"/>
        <end position="166"/>
    </location>
</feature>
<dbReference type="Proteomes" id="UP000305883">
    <property type="component" value="Unassembled WGS sequence"/>
</dbReference>
<evidence type="ECO:0000313" key="2">
    <source>
        <dbReference type="EMBL" id="TID04134.1"/>
    </source>
</evidence>
<accession>A0A4T0WEZ2</accession>
<dbReference type="EMBL" id="MWPZ01000002">
    <property type="protein sequence ID" value="TID04134.1"/>
    <property type="molecule type" value="Genomic_DNA"/>
</dbReference>
<feature type="compositionally biased region" description="Polar residues" evidence="1">
    <location>
        <begin position="26"/>
        <end position="51"/>
    </location>
</feature>
<organism evidence="2 3">
    <name type="scientific">Colletotrichum higginsianum</name>
    <dbReference type="NCBI Taxonomy" id="80884"/>
    <lineage>
        <taxon>Eukaryota</taxon>
        <taxon>Fungi</taxon>
        <taxon>Dikarya</taxon>
        <taxon>Ascomycota</taxon>
        <taxon>Pezizomycotina</taxon>
        <taxon>Sordariomycetes</taxon>
        <taxon>Hypocreomycetidae</taxon>
        <taxon>Glomerellales</taxon>
        <taxon>Glomerellaceae</taxon>
        <taxon>Colletotrichum</taxon>
        <taxon>Colletotrichum destructivum species complex</taxon>
    </lineage>
</organism>
<sequence length="227" mass="22650">MSRQNLAIPLMGAAALVGGGVYYARTPSSTSGDAAQQISNTAKPRPTSDQTATEDRKRAADAKRDNGLGGAGVGMNNNTGGAELSTGNRSGASGNSDTPKGPRDKFPSDAGEIGGGHGRGNSNTRAIETHGPSMTPGSSTATGALGGGKDKGSGSAPDTSNQSSGVGSKLQGFFGTGGGEAQKGEKSRQAPLDTKIASHHADTPTNKGGSPWDKHRRDVTAVSSTES</sequence>
<reference evidence="2 3" key="1">
    <citation type="journal article" date="2019" name="Genome Biol. Evol.">
        <title>Genomic Plasticity Mediated by Transposable Elements in the Plant Pathogenic Fungus Colletotrichum higginsianum.</title>
        <authorList>
            <person name="Tsushima A."/>
            <person name="Gan P."/>
            <person name="Kumakura N."/>
            <person name="Narusaka M."/>
            <person name="Takano Y."/>
            <person name="Narusaka Y."/>
            <person name="Shirasu K."/>
        </authorList>
    </citation>
    <scope>NUCLEOTIDE SEQUENCE [LARGE SCALE GENOMIC DNA]</scope>
    <source>
        <strain evidence="2 3">MAFF305635-RFP</strain>
    </source>
</reference>
<feature type="region of interest" description="Disordered" evidence="1">
    <location>
        <begin position="23"/>
        <end position="227"/>
    </location>
</feature>